<dbReference type="PANTHER" id="PTHR43591">
    <property type="entry name" value="METHYLTRANSFERASE"/>
    <property type="match status" value="1"/>
</dbReference>
<name>A0A519BJ77_ACIG2</name>
<protein>
    <submittedName>
        <fullName evidence="1">Methyltransferase domain-containing protein</fullName>
    </submittedName>
</protein>
<keyword evidence="1" id="KW-0489">Methyltransferase</keyword>
<proteinExistence type="predicted"/>
<dbReference type="InterPro" id="IPR029063">
    <property type="entry name" value="SAM-dependent_MTases_sf"/>
</dbReference>
<dbReference type="Gene3D" id="3.40.50.150">
    <property type="entry name" value="Vaccinia Virus protein VP39"/>
    <property type="match status" value="2"/>
</dbReference>
<evidence type="ECO:0000313" key="1">
    <source>
        <dbReference type="EMBL" id="RZD17309.1"/>
    </source>
</evidence>
<sequence length="290" mass="32904">MITENAVQGCKLQKSLNFSQDEELYIATSDTKGKMENDYKPFVNKILNSISFVPDSVLDLGCGPGYIARRFSEVLPNANIVGVDISEIMISHALKSSAKITDEANPNFSRRDMQAAGARFANNYYDNCDNKIKNNMYDAKVAEHMAAAGNLNVNLNVNAYDLNNGYFHQKLRYLIANSECLPFSDNYFDVIILKGTFKCLERKAESLKEMHRILSSRGEILIFEFRKDIPEDEFLILTKDMQPQKVRSLRNKLNCSPDLAEYKYCLSKSNLSKFAEITSDGLDLKIRIVK</sequence>
<organism evidence="1 2">
    <name type="scientific">Acididesulfobacter guangdongensis</name>
    <dbReference type="NCBI Taxonomy" id="2597225"/>
    <lineage>
        <taxon>Bacteria</taxon>
        <taxon>Deltaproteobacteria</taxon>
        <taxon>Candidatus Acidulodesulfobacterales</taxon>
        <taxon>Candidatus Acididesulfobacter</taxon>
    </lineage>
</organism>
<dbReference type="EMBL" id="SGBC01000001">
    <property type="protein sequence ID" value="RZD17309.1"/>
    <property type="molecule type" value="Genomic_DNA"/>
</dbReference>
<dbReference type="GO" id="GO:0008757">
    <property type="term" value="F:S-adenosylmethionine-dependent methyltransferase activity"/>
    <property type="evidence" value="ECO:0007669"/>
    <property type="project" value="InterPro"/>
</dbReference>
<comment type="caution">
    <text evidence="1">The sequence shown here is derived from an EMBL/GenBank/DDBJ whole genome shotgun (WGS) entry which is preliminary data.</text>
</comment>
<dbReference type="AlphaFoldDB" id="A0A519BJ77"/>
<dbReference type="SUPFAM" id="SSF53335">
    <property type="entry name" value="S-adenosyl-L-methionine-dependent methyltransferases"/>
    <property type="match status" value="1"/>
</dbReference>
<dbReference type="GO" id="GO:0032259">
    <property type="term" value="P:methylation"/>
    <property type="evidence" value="ECO:0007669"/>
    <property type="project" value="UniProtKB-KW"/>
</dbReference>
<accession>A0A519BJ77</accession>
<evidence type="ECO:0000313" key="2">
    <source>
        <dbReference type="Proteomes" id="UP000316562"/>
    </source>
</evidence>
<keyword evidence="1" id="KW-0808">Transferase</keyword>
<dbReference type="CDD" id="cd02440">
    <property type="entry name" value="AdoMet_MTases"/>
    <property type="match status" value="1"/>
</dbReference>
<dbReference type="Proteomes" id="UP000316562">
    <property type="component" value="Unassembled WGS sequence"/>
</dbReference>
<gene>
    <name evidence="1" type="ORF">EVJ46_03515</name>
</gene>
<reference evidence="1 2" key="1">
    <citation type="journal article" date="2019" name="ISME J.">
        <title>Insights into ecological role of a new deltaproteobacterial order Candidatus Acidulodesulfobacterales by metagenomics and metatranscriptomics.</title>
        <authorList>
            <person name="Tan S."/>
            <person name="Liu J."/>
            <person name="Fang Y."/>
            <person name="Hedlund B.P."/>
            <person name="Lian Z.H."/>
            <person name="Huang L.Y."/>
            <person name="Li J.T."/>
            <person name="Huang L.N."/>
            <person name="Li W.J."/>
            <person name="Jiang H.C."/>
            <person name="Dong H.L."/>
            <person name="Shu W.S."/>
        </authorList>
    </citation>
    <scope>NUCLEOTIDE SEQUENCE [LARGE SCALE GENOMIC DNA]</scope>
    <source>
        <strain evidence="1">AP2</strain>
    </source>
</reference>
<dbReference type="Pfam" id="PF13489">
    <property type="entry name" value="Methyltransf_23"/>
    <property type="match status" value="1"/>
</dbReference>